<name>A0A0C9XDP2_9AGAM</name>
<evidence type="ECO:0000313" key="1">
    <source>
        <dbReference type="EMBL" id="KIK10405.1"/>
    </source>
</evidence>
<dbReference type="OrthoDB" id="2684013at2759"/>
<organism evidence="1 2">
    <name type="scientific">Pisolithus microcarpus 441</name>
    <dbReference type="NCBI Taxonomy" id="765257"/>
    <lineage>
        <taxon>Eukaryota</taxon>
        <taxon>Fungi</taxon>
        <taxon>Dikarya</taxon>
        <taxon>Basidiomycota</taxon>
        <taxon>Agaricomycotina</taxon>
        <taxon>Agaricomycetes</taxon>
        <taxon>Agaricomycetidae</taxon>
        <taxon>Boletales</taxon>
        <taxon>Sclerodermatineae</taxon>
        <taxon>Pisolithaceae</taxon>
        <taxon>Pisolithus</taxon>
    </lineage>
</organism>
<reference evidence="2" key="2">
    <citation type="submission" date="2015-01" db="EMBL/GenBank/DDBJ databases">
        <title>Evolutionary Origins and Diversification of the Mycorrhizal Mutualists.</title>
        <authorList>
            <consortium name="DOE Joint Genome Institute"/>
            <consortium name="Mycorrhizal Genomics Consortium"/>
            <person name="Kohler A."/>
            <person name="Kuo A."/>
            <person name="Nagy L.G."/>
            <person name="Floudas D."/>
            <person name="Copeland A."/>
            <person name="Barry K.W."/>
            <person name="Cichocki N."/>
            <person name="Veneault-Fourrey C."/>
            <person name="LaButti K."/>
            <person name="Lindquist E.A."/>
            <person name="Lipzen A."/>
            <person name="Lundell T."/>
            <person name="Morin E."/>
            <person name="Murat C."/>
            <person name="Riley R."/>
            <person name="Ohm R."/>
            <person name="Sun H."/>
            <person name="Tunlid A."/>
            <person name="Henrissat B."/>
            <person name="Grigoriev I.V."/>
            <person name="Hibbett D.S."/>
            <person name="Martin F."/>
        </authorList>
    </citation>
    <scope>NUCLEOTIDE SEQUENCE [LARGE SCALE GENOMIC DNA]</scope>
    <source>
        <strain evidence="2">441</strain>
    </source>
</reference>
<keyword evidence="2" id="KW-1185">Reference proteome</keyword>
<dbReference type="EMBL" id="KN834728">
    <property type="protein sequence ID" value="KIK10405.1"/>
    <property type="molecule type" value="Genomic_DNA"/>
</dbReference>
<accession>A0A0C9XDP2</accession>
<sequence>MFAGSNVMAQAPCRQEKITELDGYDHRSFRGPQLRVPVFEGISSSSAENTVLSYNYRWPTLWPWGNASMRSFSLPMPPSWYARLFPSFHAQCIMLTTARFRRSCYGYSPKVSVPSCRVHKAVDGSLSQLSLSRSFRAVTTEEQALDDFASLPETANRGDTPDLQTRSTANSWSLGGARSVVIVAITSVICAFRTLVDSRSRETADIVTFYLNIPLTNLCILSTLRTFMNRTFPASFWHAAVIQVTRPLVN</sequence>
<dbReference type="HOGENOM" id="CLU_1111745_0_0_1"/>
<proteinExistence type="predicted"/>
<evidence type="ECO:0000313" key="2">
    <source>
        <dbReference type="Proteomes" id="UP000054018"/>
    </source>
</evidence>
<reference evidence="1 2" key="1">
    <citation type="submission" date="2014-04" db="EMBL/GenBank/DDBJ databases">
        <authorList>
            <consortium name="DOE Joint Genome Institute"/>
            <person name="Kuo A."/>
            <person name="Kohler A."/>
            <person name="Costa M.D."/>
            <person name="Nagy L.G."/>
            <person name="Floudas D."/>
            <person name="Copeland A."/>
            <person name="Barry K.W."/>
            <person name="Cichocki N."/>
            <person name="Veneault-Fourrey C."/>
            <person name="LaButti K."/>
            <person name="Lindquist E.A."/>
            <person name="Lipzen A."/>
            <person name="Lundell T."/>
            <person name="Morin E."/>
            <person name="Murat C."/>
            <person name="Sun H."/>
            <person name="Tunlid A."/>
            <person name="Henrissat B."/>
            <person name="Grigoriev I.V."/>
            <person name="Hibbett D.S."/>
            <person name="Martin F."/>
            <person name="Nordberg H.P."/>
            <person name="Cantor M.N."/>
            <person name="Hua S.X."/>
        </authorList>
    </citation>
    <scope>NUCLEOTIDE SEQUENCE [LARGE SCALE GENOMIC DNA]</scope>
    <source>
        <strain evidence="1 2">441</strain>
    </source>
</reference>
<gene>
    <name evidence="1" type="ORF">PISMIDRAFT_159004</name>
</gene>
<dbReference type="AlphaFoldDB" id="A0A0C9XDP2"/>
<dbReference type="Proteomes" id="UP000054018">
    <property type="component" value="Unassembled WGS sequence"/>
</dbReference>
<protein>
    <submittedName>
        <fullName evidence="1">Uncharacterized protein</fullName>
    </submittedName>
</protein>